<dbReference type="EMBL" id="JAHESD010000088">
    <property type="protein sequence ID" value="MBT1706178.1"/>
    <property type="molecule type" value="Genomic_DNA"/>
</dbReference>
<comment type="caution">
    <text evidence="2">The sequence shown here is derived from an EMBL/GenBank/DDBJ whole genome shotgun (WGS) entry which is preliminary data.</text>
</comment>
<evidence type="ECO:0000313" key="3">
    <source>
        <dbReference type="Proteomes" id="UP000772618"/>
    </source>
</evidence>
<accession>A0ABS5VYP9</accession>
<name>A0ABS5VYP9_9BACT</name>
<dbReference type="Pfam" id="PF13448">
    <property type="entry name" value="DUF4114"/>
    <property type="match status" value="1"/>
</dbReference>
<keyword evidence="3" id="KW-1185">Reference proteome</keyword>
<dbReference type="Proteomes" id="UP000772618">
    <property type="component" value="Unassembled WGS sequence"/>
</dbReference>
<evidence type="ECO:0000259" key="1">
    <source>
        <dbReference type="Pfam" id="PF13448"/>
    </source>
</evidence>
<protein>
    <submittedName>
        <fullName evidence="2">DUF4114 domain-containing protein</fullName>
    </submittedName>
</protein>
<feature type="domain" description="DUF4114" evidence="1">
    <location>
        <begin position="142"/>
        <end position="220"/>
    </location>
</feature>
<organism evidence="2 3">
    <name type="scientific">Chryseosolibacter indicus</name>
    <dbReference type="NCBI Taxonomy" id="2782351"/>
    <lineage>
        <taxon>Bacteria</taxon>
        <taxon>Pseudomonadati</taxon>
        <taxon>Bacteroidota</taxon>
        <taxon>Cytophagia</taxon>
        <taxon>Cytophagales</taxon>
        <taxon>Chryseotaleaceae</taxon>
        <taxon>Chryseosolibacter</taxon>
    </lineage>
</organism>
<gene>
    <name evidence="2" type="ORF">KK060_23010</name>
</gene>
<dbReference type="PROSITE" id="PS51257">
    <property type="entry name" value="PROKAR_LIPOPROTEIN"/>
    <property type="match status" value="1"/>
</dbReference>
<sequence>MKSKILLTLFVFTFLTSCKHEVKDVVRTIDPVPDDLVPIELCTTLYANIYSLFPQGKNHKLKYPLLFDNTYEQRIILTKDTEVYVTFVGDGASRNNSLGWYSYNTNGQVKVNSNIRDQIVFPFISYNVLKEGDTRQVSIGKFKAGTVIGFFLITGGWNNEDMFIDFTQNKLYTDSVLNTDHTKQHVLFKEKTCNDLIIGFEDTRLSISDYDFNDILFKVSDNNQQRPATSFNTDNIPSL</sequence>
<dbReference type="InterPro" id="IPR025193">
    <property type="entry name" value="DUF4114"/>
</dbReference>
<dbReference type="RefSeq" id="WP_254157252.1">
    <property type="nucleotide sequence ID" value="NZ_JAHESD010000088.1"/>
</dbReference>
<reference evidence="2 3" key="1">
    <citation type="submission" date="2021-05" db="EMBL/GenBank/DDBJ databases">
        <title>A Polyphasic approach of four new species of the genus Ohtaekwangia: Ohtaekwangia histidinii sp. nov., Ohtaekwangia cretensis sp. nov., Ohtaekwangia indiensis sp. nov., Ohtaekwangia reichenbachii sp. nov. from diverse environment.</title>
        <authorList>
            <person name="Octaviana S."/>
        </authorList>
    </citation>
    <scope>NUCLEOTIDE SEQUENCE [LARGE SCALE GENOMIC DNA]</scope>
    <source>
        <strain evidence="2 3">PWU20</strain>
    </source>
</reference>
<proteinExistence type="predicted"/>
<evidence type="ECO:0000313" key="2">
    <source>
        <dbReference type="EMBL" id="MBT1706178.1"/>
    </source>
</evidence>